<proteinExistence type="predicted"/>
<protein>
    <submittedName>
        <fullName evidence="1">Uncharacterized protein</fullName>
    </submittedName>
</protein>
<evidence type="ECO:0000313" key="1">
    <source>
        <dbReference type="EMBL" id="KKM05412.1"/>
    </source>
</evidence>
<dbReference type="AlphaFoldDB" id="A0A0F9HQA3"/>
<reference evidence="1" key="1">
    <citation type="journal article" date="2015" name="Nature">
        <title>Complex archaea that bridge the gap between prokaryotes and eukaryotes.</title>
        <authorList>
            <person name="Spang A."/>
            <person name="Saw J.H."/>
            <person name="Jorgensen S.L."/>
            <person name="Zaremba-Niedzwiedzka K."/>
            <person name="Martijn J."/>
            <person name="Lind A.E."/>
            <person name="van Eijk R."/>
            <person name="Schleper C."/>
            <person name="Guy L."/>
            <person name="Ettema T.J."/>
        </authorList>
    </citation>
    <scope>NUCLEOTIDE SEQUENCE</scope>
</reference>
<accession>A0A0F9HQA3</accession>
<comment type="caution">
    <text evidence="1">The sequence shown here is derived from an EMBL/GenBank/DDBJ whole genome shotgun (WGS) entry which is preliminary data.</text>
</comment>
<gene>
    <name evidence="1" type="ORF">LCGC14_1754370</name>
</gene>
<organism evidence="1">
    <name type="scientific">marine sediment metagenome</name>
    <dbReference type="NCBI Taxonomy" id="412755"/>
    <lineage>
        <taxon>unclassified sequences</taxon>
        <taxon>metagenomes</taxon>
        <taxon>ecological metagenomes</taxon>
    </lineage>
</organism>
<name>A0A0F9HQA3_9ZZZZ</name>
<dbReference type="PROSITE" id="PS51257">
    <property type="entry name" value="PROKAR_LIPOPROTEIN"/>
    <property type="match status" value="1"/>
</dbReference>
<dbReference type="EMBL" id="LAZR01016231">
    <property type="protein sequence ID" value="KKM05412.1"/>
    <property type="molecule type" value="Genomic_DNA"/>
</dbReference>
<sequence>MKILLGIIIGVVLVIGISCYAAIKELISQIRNN</sequence>